<dbReference type="GO" id="GO:0006171">
    <property type="term" value="P:cAMP biosynthetic process"/>
    <property type="evidence" value="ECO:0007669"/>
    <property type="project" value="TreeGrafter"/>
</dbReference>
<evidence type="ECO:0000256" key="2">
    <source>
        <dbReference type="SAM" id="Coils"/>
    </source>
</evidence>
<dbReference type="Gene3D" id="3.30.70.1230">
    <property type="entry name" value="Nucleotide cyclase"/>
    <property type="match status" value="1"/>
</dbReference>
<dbReference type="PROSITE" id="PS50125">
    <property type="entry name" value="GUANYLATE_CYCLASE_2"/>
    <property type="match status" value="1"/>
</dbReference>
<dbReference type="InterPro" id="IPR029787">
    <property type="entry name" value="Nucleotide_cyclase"/>
</dbReference>
<gene>
    <name evidence="5" type="ORF">OMM_00767</name>
</gene>
<dbReference type="EMBL" id="ATBP01000044">
    <property type="protein sequence ID" value="ETR73677.1"/>
    <property type="molecule type" value="Genomic_DNA"/>
</dbReference>
<comment type="caution">
    <text evidence="5">The sequence shown here is derived from an EMBL/GenBank/DDBJ whole genome shotgun (WGS) entry which is preliminary data.</text>
</comment>
<dbReference type="InterPro" id="IPR011006">
    <property type="entry name" value="CheY-like_superfamily"/>
</dbReference>
<dbReference type="Pfam" id="PF00211">
    <property type="entry name" value="Guanylate_cyc"/>
    <property type="match status" value="1"/>
</dbReference>
<keyword evidence="2" id="KW-0175">Coiled coil</keyword>
<dbReference type="Gene3D" id="3.40.50.2300">
    <property type="match status" value="1"/>
</dbReference>
<dbReference type="SMART" id="SM00448">
    <property type="entry name" value="REC"/>
    <property type="match status" value="1"/>
</dbReference>
<dbReference type="InterPro" id="IPR001789">
    <property type="entry name" value="Sig_transdc_resp-reg_receiver"/>
</dbReference>
<evidence type="ECO:0000313" key="6">
    <source>
        <dbReference type="Proteomes" id="UP000189670"/>
    </source>
</evidence>
<protein>
    <submittedName>
        <fullName evidence="5">Adenylate/guanylate cyclase</fullName>
    </submittedName>
</protein>
<dbReference type="PANTHER" id="PTHR43081">
    <property type="entry name" value="ADENYLATE CYCLASE, TERMINAL-DIFFERENTIATION SPECIFIC-RELATED"/>
    <property type="match status" value="1"/>
</dbReference>
<dbReference type="SUPFAM" id="SSF55073">
    <property type="entry name" value="Nucleotide cyclase"/>
    <property type="match status" value="1"/>
</dbReference>
<accession>A0A1V1PFL2</accession>
<dbReference type="InterPro" id="IPR050697">
    <property type="entry name" value="Adenylyl/Guanylyl_Cyclase_3/4"/>
</dbReference>
<dbReference type="GO" id="GO:0004016">
    <property type="term" value="F:adenylate cyclase activity"/>
    <property type="evidence" value="ECO:0007669"/>
    <property type="project" value="UniProtKB-ARBA"/>
</dbReference>
<reference evidence="6" key="1">
    <citation type="submission" date="2012-11" db="EMBL/GenBank/DDBJ databases">
        <authorList>
            <person name="Lucero-Rivera Y.E."/>
            <person name="Tovar-Ramirez D."/>
        </authorList>
    </citation>
    <scope>NUCLEOTIDE SEQUENCE [LARGE SCALE GENOMIC DNA]</scope>
    <source>
        <strain evidence="6">Araruama</strain>
    </source>
</reference>
<dbReference type="CDD" id="cd17574">
    <property type="entry name" value="REC_OmpR"/>
    <property type="match status" value="1"/>
</dbReference>
<dbReference type="InterPro" id="IPR001054">
    <property type="entry name" value="A/G_cyclase"/>
</dbReference>
<dbReference type="SUPFAM" id="SSF52172">
    <property type="entry name" value="CheY-like"/>
    <property type="match status" value="1"/>
</dbReference>
<dbReference type="GO" id="GO:0000160">
    <property type="term" value="P:phosphorelay signal transduction system"/>
    <property type="evidence" value="ECO:0007669"/>
    <property type="project" value="InterPro"/>
</dbReference>
<feature type="domain" description="Response regulatory" evidence="3">
    <location>
        <begin position="22"/>
        <end position="139"/>
    </location>
</feature>
<feature type="coiled-coil region" evidence="2">
    <location>
        <begin position="141"/>
        <end position="172"/>
    </location>
</feature>
<dbReference type="PROSITE" id="PS50110">
    <property type="entry name" value="RESPONSE_REGULATORY"/>
    <property type="match status" value="1"/>
</dbReference>
<organism evidence="5 6">
    <name type="scientific">Candidatus Magnetoglobus multicellularis str. Araruama</name>
    <dbReference type="NCBI Taxonomy" id="890399"/>
    <lineage>
        <taxon>Bacteria</taxon>
        <taxon>Pseudomonadati</taxon>
        <taxon>Thermodesulfobacteriota</taxon>
        <taxon>Desulfobacteria</taxon>
        <taxon>Desulfobacterales</taxon>
        <taxon>Desulfobacteraceae</taxon>
        <taxon>Candidatus Magnetoglobus</taxon>
    </lineage>
</organism>
<dbReference type="AlphaFoldDB" id="A0A1V1PFL2"/>
<dbReference type="Pfam" id="PF00072">
    <property type="entry name" value="Response_reg"/>
    <property type="match status" value="1"/>
</dbReference>
<dbReference type="PANTHER" id="PTHR43081:SF1">
    <property type="entry name" value="ADENYLATE CYCLASE, TERMINAL-DIFFERENTIATION SPECIFIC"/>
    <property type="match status" value="1"/>
</dbReference>
<evidence type="ECO:0000313" key="5">
    <source>
        <dbReference type="EMBL" id="ETR73677.1"/>
    </source>
</evidence>
<proteinExistence type="predicted"/>
<dbReference type="CDD" id="cd07302">
    <property type="entry name" value="CHD"/>
    <property type="match status" value="1"/>
</dbReference>
<keyword evidence="1" id="KW-0597">Phosphoprotein</keyword>
<feature type="modified residue" description="4-aspartylphosphate" evidence="1">
    <location>
        <position position="72"/>
    </location>
</feature>
<dbReference type="SMART" id="SM00044">
    <property type="entry name" value="CYCc"/>
    <property type="match status" value="1"/>
</dbReference>
<name>A0A1V1PFL2_9BACT</name>
<sequence>MSETVKQRNDIGQQITSIQGSHVLVVDDEPISLEVVSQQLKLQAVNVIKSVNGVDALEKIQNGLQPDLILLDVIMPGKSGIDVCQEIRQKFSSNELPIIMLTGQDQVSDIVKGLEAGANDYLTKPVSNNELMARLKTHLHIANLSKSLRAANERVEKQKRKLEIRNSFIKKTFGRYLSDEIVESILETPQGLKLGGEKKEVTILMSDLRGFTSIGEKLQAEDVLWVLNNYLRKMTDIIFKHQGTIDEIIGDAILVIFGAPFTKSDDACRAIACALEMQLAMNEVNIHNQQMGCPELSMGIGINTGEVIVGNIGSARRAKYGVIGSNVNLTSRIESYTLGGQILISEQTLKSCQQKLRIDRQMEVMPKGLKEPITIFEIGGICGDFNIFLPCKRDIAFEMLDKPYDIQFSVIESKDAGNTHCSGKIIGTDNNSQLIASSMIPKPLSNLKIIVFDHHGETITREIYAKVDDGSIPVAPGTFVVHLTYMPSDISICSCENFE</sequence>
<evidence type="ECO:0000259" key="3">
    <source>
        <dbReference type="PROSITE" id="PS50110"/>
    </source>
</evidence>
<feature type="domain" description="Guanylate cyclase" evidence="4">
    <location>
        <begin position="202"/>
        <end position="334"/>
    </location>
</feature>
<dbReference type="Proteomes" id="UP000189670">
    <property type="component" value="Unassembled WGS sequence"/>
</dbReference>
<evidence type="ECO:0000259" key="4">
    <source>
        <dbReference type="PROSITE" id="PS50125"/>
    </source>
</evidence>
<evidence type="ECO:0000256" key="1">
    <source>
        <dbReference type="PROSITE-ProRule" id="PRU00169"/>
    </source>
</evidence>